<dbReference type="EMBL" id="UOGJ01000110">
    <property type="protein sequence ID" value="VAX36808.1"/>
    <property type="molecule type" value="Genomic_DNA"/>
</dbReference>
<protein>
    <recommendedName>
        <fullName evidence="1">KilA-N DNA-binding domain-containing protein</fullName>
    </recommendedName>
</protein>
<proteinExistence type="predicted"/>
<evidence type="ECO:0000259" key="1">
    <source>
        <dbReference type="Pfam" id="PF10543"/>
    </source>
</evidence>
<dbReference type="Pfam" id="PF10543">
    <property type="entry name" value="ORF6N"/>
    <property type="match status" value="1"/>
</dbReference>
<sequence>MPIKQPKQTDIIAPEMIENKILLIKGQKVMLDRNLAELYGVETKQLTRQVRRNIDRFPSDFLLTLTQKEVTILKCQIGTSSWGGIRKLPFAFTEHGILMLSSVLNSKRAIQVNIQIMRTFTKLREMLSTHKDLKRKIESMEKKYDHQFQIVFETIKKLIDPPEKPKGRIGF</sequence>
<evidence type="ECO:0000313" key="2">
    <source>
        <dbReference type="EMBL" id="VAX36808.1"/>
    </source>
</evidence>
<accession>A0A3B1DLB3</accession>
<gene>
    <name evidence="2" type="ORF">MNBD_UNCLBAC01-1312</name>
</gene>
<dbReference type="AlphaFoldDB" id="A0A3B1DLB3"/>
<reference evidence="2" key="1">
    <citation type="submission" date="2018-06" db="EMBL/GenBank/DDBJ databases">
        <authorList>
            <person name="Zhirakovskaya E."/>
        </authorList>
    </citation>
    <scope>NUCLEOTIDE SEQUENCE</scope>
</reference>
<dbReference type="InterPro" id="IPR018873">
    <property type="entry name" value="KilA-N_DNA-bd_domain"/>
</dbReference>
<organism evidence="2">
    <name type="scientific">hydrothermal vent metagenome</name>
    <dbReference type="NCBI Taxonomy" id="652676"/>
    <lineage>
        <taxon>unclassified sequences</taxon>
        <taxon>metagenomes</taxon>
        <taxon>ecological metagenomes</taxon>
    </lineage>
</organism>
<name>A0A3B1DLB3_9ZZZZ</name>
<feature type="domain" description="KilA-N DNA-binding" evidence="1">
    <location>
        <begin position="19"/>
        <end position="103"/>
    </location>
</feature>